<protein>
    <submittedName>
        <fullName evidence="1">DUF3570 domain-containing protein</fullName>
    </submittedName>
</protein>
<gene>
    <name evidence="1" type="ORF">E4L96_22970</name>
</gene>
<name>A0A4Y9RN57_9BURK</name>
<dbReference type="Pfam" id="PF12094">
    <property type="entry name" value="DUF3570"/>
    <property type="match status" value="1"/>
</dbReference>
<dbReference type="InterPro" id="IPR021953">
    <property type="entry name" value="DUF3570"/>
</dbReference>
<proteinExistence type="predicted"/>
<evidence type="ECO:0000313" key="2">
    <source>
        <dbReference type="Proteomes" id="UP000298438"/>
    </source>
</evidence>
<comment type="caution">
    <text evidence="1">The sequence shown here is derived from an EMBL/GenBank/DDBJ whole genome shotgun (WGS) entry which is preliminary data.</text>
</comment>
<accession>A0A4Y9RN57</accession>
<evidence type="ECO:0000313" key="1">
    <source>
        <dbReference type="EMBL" id="TFW10717.1"/>
    </source>
</evidence>
<sequence>MAALALPGLALAQVQPPEQASLSVKYLDYQDWQPGLDRIGVHSPAVELVVPFAGAWSVRGSMVSDTISGASPRYHTAVSGASHFNEKRNAGDVEVTRYFPRASVSLDVGRSNENDYLSKFASVRAAFASDDNNRTWTFGVGVANDTINPVNLLVRDERKHTVDLMAGLTQVLTPRDLGQVVVTHTRGEGYFTMPYKYVDNRPRSQDKSTVLLRWNHYFSSSGMTSRASYRFYTDSWGIRAHTLEEQLVRPLGDGWKVTPLVRLYTQSAARFYFDPGYDTRFGPPFPPGYSFTDGREISADQRLSAFGAVTLGLKVEKEIGKNTTVDVSLERYRQQSAWRLFGGGSPGLQRFDARSIVVGITTRW</sequence>
<reference evidence="1 2" key="1">
    <citation type="submission" date="2019-03" db="EMBL/GenBank/DDBJ databases">
        <title>Draft Genome Sequence of Massilia arenosa sp. nov., a Novel Massilia Species Isolated from a Sandy-loam Maize Soil.</title>
        <authorList>
            <person name="Raths R."/>
            <person name="Peta V."/>
            <person name="Bucking H."/>
        </authorList>
    </citation>
    <scope>NUCLEOTIDE SEQUENCE [LARGE SCALE GENOMIC DNA]</scope>
    <source>
        <strain evidence="1 2">MC02</strain>
    </source>
</reference>
<dbReference type="OrthoDB" id="5450709at2"/>
<dbReference type="EMBL" id="SPVF01000274">
    <property type="protein sequence ID" value="TFW10717.1"/>
    <property type="molecule type" value="Genomic_DNA"/>
</dbReference>
<keyword evidence="2" id="KW-1185">Reference proteome</keyword>
<organism evidence="1 2">
    <name type="scientific">Zemynaea arenosa</name>
    <dbReference type="NCBI Taxonomy" id="2561931"/>
    <lineage>
        <taxon>Bacteria</taxon>
        <taxon>Pseudomonadati</taxon>
        <taxon>Pseudomonadota</taxon>
        <taxon>Betaproteobacteria</taxon>
        <taxon>Burkholderiales</taxon>
        <taxon>Oxalobacteraceae</taxon>
        <taxon>Telluria group</taxon>
        <taxon>Zemynaea</taxon>
    </lineage>
</organism>
<dbReference type="AlphaFoldDB" id="A0A4Y9RN57"/>
<dbReference type="Proteomes" id="UP000298438">
    <property type="component" value="Unassembled WGS sequence"/>
</dbReference>